<evidence type="ECO:0000256" key="4">
    <source>
        <dbReference type="ARBA" id="ARBA00023027"/>
    </source>
</evidence>
<dbReference type="GO" id="GO:0006574">
    <property type="term" value="P:L-valine catabolic process"/>
    <property type="evidence" value="ECO:0007669"/>
    <property type="project" value="TreeGrafter"/>
</dbReference>
<dbReference type="InterPro" id="IPR015590">
    <property type="entry name" value="Aldehyde_DH_dom"/>
</dbReference>
<feature type="domain" description="Aldehyde dehydrogenase" evidence="5">
    <location>
        <begin position="55"/>
        <end position="518"/>
    </location>
</feature>
<evidence type="ECO:0000256" key="1">
    <source>
        <dbReference type="ARBA" id="ARBA00009986"/>
    </source>
</evidence>
<dbReference type="Gene3D" id="3.40.605.10">
    <property type="entry name" value="Aldehyde Dehydrogenase, Chain A, domain 1"/>
    <property type="match status" value="1"/>
</dbReference>
<accession>A0AAD5XGB6</accession>
<dbReference type="InterPro" id="IPR010061">
    <property type="entry name" value="MeMal-semiAld_DH"/>
</dbReference>
<dbReference type="SUPFAM" id="SSF53720">
    <property type="entry name" value="ALDH-like"/>
    <property type="match status" value="1"/>
</dbReference>
<dbReference type="AlphaFoldDB" id="A0AAD5XGB6"/>
<evidence type="ECO:0000256" key="2">
    <source>
        <dbReference type="ARBA" id="ARBA00013048"/>
    </source>
</evidence>
<evidence type="ECO:0000256" key="3">
    <source>
        <dbReference type="ARBA" id="ARBA00023002"/>
    </source>
</evidence>
<dbReference type="FunFam" id="3.40.309.10:FF:000002">
    <property type="entry name" value="Methylmalonate-semialdehyde dehydrogenase (Acylating)"/>
    <property type="match status" value="1"/>
</dbReference>
<comment type="similarity">
    <text evidence="1">Belongs to the aldehyde dehydrogenase family.</text>
</comment>
<gene>
    <name evidence="6" type="primary">ALDH6A1</name>
    <name evidence="6" type="ORF">HK100_012333</name>
</gene>
<dbReference type="InterPro" id="IPR016161">
    <property type="entry name" value="Ald_DH/histidinol_DH"/>
</dbReference>
<dbReference type="InterPro" id="IPR016160">
    <property type="entry name" value="Ald_DH_CS_CYS"/>
</dbReference>
<protein>
    <recommendedName>
        <fullName evidence="2">methylmalonate-semialdehyde dehydrogenase (CoA acylating)</fullName>
        <ecNumber evidence="2">1.2.1.27</ecNumber>
    </recommendedName>
</protein>
<dbReference type="GO" id="GO:0004491">
    <property type="term" value="F:methylmalonate-semialdehyde dehydrogenase (acylating, NAD) activity"/>
    <property type="evidence" value="ECO:0007669"/>
    <property type="project" value="UniProtKB-EC"/>
</dbReference>
<reference evidence="6" key="1">
    <citation type="submission" date="2020-05" db="EMBL/GenBank/DDBJ databases">
        <title>Phylogenomic resolution of chytrid fungi.</title>
        <authorList>
            <person name="Stajich J.E."/>
            <person name="Amses K."/>
            <person name="Simmons R."/>
            <person name="Seto K."/>
            <person name="Myers J."/>
            <person name="Bonds A."/>
            <person name="Quandt C.A."/>
            <person name="Barry K."/>
            <person name="Liu P."/>
            <person name="Grigoriev I."/>
            <person name="Longcore J.E."/>
            <person name="James T.Y."/>
        </authorList>
    </citation>
    <scope>NUCLEOTIDE SEQUENCE</scope>
    <source>
        <strain evidence="6">JEL0513</strain>
    </source>
</reference>
<evidence type="ECO:0000313" key="7">
    <source>
        <dbReference type="Proteomes" id="UP001211907"/>
    </source>
</evidence>
<dbReference type="FunFam" id="3.40.605.10:FF:000003">
    <property type="entry name" value="Methylmalonate-semialdehyde dehydrogenase [acylating]"/>
    <property type="match status" value="1"/>
</dbReference>
<dbReference type="EMBL" id="JADGJH010000872">
    <property type="protein sequence ID" value="KAJ3121552.1"/>
    <property type="molecule type" value="Genomic_DNA"/>
</dbReference>
<keyword evidence="7" id="KW-1185">Reference proteome</keyword>
<dbReference type="CDD" id="cd07085">
    <property type="entry name" value="ALDH_F6_MMSDH"/>
    <property type="match status" value="1"/>
</dbReference>
<keyword evidence="4" id="KW-0520">NAD</keyword>
<dbReference type="InterPro" id="IPR016163">
    <property type="entry name" value="Ald_DH_C"/>
</dbReference>
<dbReference type="Pfam" id="PF00171">
    <property type="entry name" value="Aldedh"/>
    <property type="match status" value="1"/>
</dbReference>
<evidence type="ECO:0000259" key="5">
    <source>
        <dbReference type="Pfam" id="PF00171"/>
    </source>
</evidence>
<keyword evidence="3" id="KW-0560">Oxidoreductase</keyword>
<proteinExistence type="inferred from homology"/>
<dbReference type="PANTHER" id="PTHR43866">
    <property type="entry name" value="MALONATE-SEMIALDEHYDE DEHYDROGENASE"/>
    <property type="match status" value="1"/>
</dbReference>
<organism evidence="6 7">
    <name type="scientific">Physocladia obscura</name>
    <dbReference type="NCBI Taxonomy" id="109957"/>
    <lineage>
        <taxon>Eukaryota</taxon>
        <taxon>Fungi</taxon>
        <taxon>Fungi incertae sedis</taxon>
        <taxon>Chytridiomycota</taxon>
        <taxon>Chytridiomycota incertae sedis</taxon>
        <taxon>Chytridiomycetes</taxon>
        <taxon>Chytridiales</taxon>
        <taxon>Chytriomycetaceae</taxon>
        <taxon>Physocladia</taxon>
    </lineage>
</organism>
<dbReference type="InterPro" id="IPR016162">
    <property type="entry name" value="Ald_DH_N"/>
</dbReference>
<dbReference type="Proteomes" id="UP001211907">
    <property type="component" value="Unassembled WGS sequence"/>
</dbReference>
<dbReference type="EC" id="1.2.1.27" evidence="2"/>
<sequence>MVFAFHNSKVYRPPRTTIIIQKACQSPLQRANVVRSLASSSGIPPKVKMYINGEFIDSQTDRWIQIKNPATQEVLGLVPECTSTELKYATETANDAFKTWKKTSVLARQRIMLDLQALIRAKQNDIARSITLEQGKTLADARGDVFRGLQVVEHATSIPSLLMGEALTVSKDMDTYNIRQPLGVVGGIIPFNFPAMIPLWIFPLAIATGNTCVLKPSEKDPGATMMLAQLAAEAGVPKGVLNVIHGGVDAVNHICDSPAVRAISFVGGDHAGKAIFARATANGKRVQANLGAKNHGVVLPDANKNYTLNQLAGAAFGAAGQRCMALSTVVFVGEARKWLPELVERAKALKVSSGLDETADLGPMITPEAKRRAEDLIQSGIDEGAQLVLDGRGYKPLGFENGNFLAPTILAGVKPHMQCYKQEIFGPVLICLEADTLDDAITLVNNNPYGNGTALFTNSGSAARKFQEDIDVGQVGINVPIPVPLPMFSFTGSRGSIRGDLNFYGKTGVQFYTQTKTVTALWRSEDATGAQASVNMPTIR</sequence>
<dbReference type="GO" id="GO:0006210">
    <property type="term" value="P:thymine catabolic process"/>
    <property type="evidence" value="ECO:0007669"/>
    <property type="project" value="TreeGrafter"/>
</dbReference>
<name>A0AAD5XGB6_9FUNG</name>
<dbReference type="Gene3D" id="3.40.309.10">
    <property type="entry name" value="Aldehyde Dehydrogenase, Chain A, domain 2"/>
    <property type="match status" value="1"/>
</dbReference>
<dbReference type="PROSITE" id="PS00070">
    <property type="entry name" value="ALDEHYDE_DEHYDR_CYS"/>
    <property type="match status" value="1"/>
</dbReference>
<dbReference type="GO" id="GO:0005739">
    <property type="term" value="C:mitochondrion"/>
    <property type="evidence" value="ECO:0007669"/>
    <property type="project" value="TreeGrafter"/>
</dbReference>
<evidence type="ECO:0000313" key="6">
    <source>
        <dbReference type="EMBL" id="KAJ3121552.1"/>
    </source>
</evidence>
<dbReference type="NCBIfam" id="TIGR01722">
    <property type="entry name" value="MMSDH"/>
    <property type="match status" value="1"/>
</dbReference>
<dbReference type="PANTHER" id="PTHR43866:SF3">
    <property type="entry name" value="METHYLMALONATE-SEMIALDEHYDE DEHYDROGENASE [ACYLATING], MITOCHONDRIAL"/>
    <property type="match status" value="1"/>
</dbReference>
<comment type="caution">
    <text evidence="6">The sequence shown here is derived from an EMBL/GenBank/DDBJ whole genome shotgun (WGS) entry which is preliminary data.</text>
</comment>